<sequence length="98" mass="11348">MLILEHGDSEGLRHGSCLLWASRIRLPWILIQLTVLQHYSPSSLLRKVLGPSQWTIAKFQMLSCTLLRSPHKRKVLWPMQLTTVISVIYEGWLSRPTK</sequence>
<reference evidence="1" key="1">
    <citation type="journal article" date="2022" name="bioRxiv">
        <title>Sequencing and chromosome-scale assembly of the giantPleurodeles waltlgenome.</title>
        <authorList>
            <person name="Brown T."/>
            <person name="Elewa A."/>
            <person name="Iarovenko S."/>
            <person name="Subramanian E."/>
            <person name="Araus A.J."/>
            <person name="Petzold A."/>
            <person name="Susuki M."/>
            <person name="Suzuki K.-i.T."/>
            <person name="Hayashi T."/>
            <person name="Toyoda A."/>
            <person name="Oliveira C."/>
            <person name="Osipova E."/>
            <person name="Leigh N.D."/>
            <person name="Simon A."/>
            <person name="Yun M.H."/>
        </authorList>
    </citation>
    <scope>NUCLEOTIDE SEQUENCE</scope>
    <source>
        <strain evidence="1">20211129_DDA</strain>
        <tissue evidence="1">Liver</tissue>
    </source>
</reference>
<comment type="caution">
    <text evidence="1">The sequence shown here is derived from an EMBL/GenBank/DDBJ whole genome shotgun (WGS) entry which is preliminary data.</text>
</comment>
<evidence type="ECO:0000313" key="1">
    <source>
        <dbReference type="EMBL" id="KAJ1179350.1"/>
    </source>
</evidence>
<gene>
    <name evidence="1" type="ORF">NDU88_004584</name>
</gene>
<keyword evidence="2" id="KW-1185">Reference proteome</keyword>
<protein>
    <submittedName>
        <fullName evidence="1">Uncharacterized protein</fullName>
    </submittedName>
</protein>
<dbReference type="EMBL" id="JANPWB010000006">
    <property type="protein sequence ID" value="KAJ1179350.1"/>
    <property type="molecule type" value="Genomic_DNA"/>
</dbReference>
<dbReference type="AlphaFoldDB" id="A0AAV7TRP7"/>
<organism evidence="1 2">
    <name type="scientific">Pleurodeles waltl</name>
    <name type="common">Iberian ribbed newt</name>
    <dbReference type="NCBI Taxonomy" id="8319"/>
    <lineage>
        <taxon>Eukaryota</taxon>
        <taxon>Metazoa</taxon>
        <taxon>Chordata</taxon>
        <taxon>Craniata</taxon>
        <taxon>Vertebrata</taxon>
        <taxon>Euteleostomi</taxon>
        <taxon>Amphibia</taxon>
        <taxon>Batrachia</taxon>
        <taxon>Caudata</taxon>
        <taxon>Salamandroidea</taxon>
        <taxon>Salamandridae</taxon>
        <taxon>Pleurodelinae</taxon>
        <taxon>Pleurodeles</taxon>
    </lineage>
</organism>
<dbReference type="Proteomes" id="UP001066276">
    <property type="component" value="Chromosome 3_2"/>
</dbReference>
<proteinExistence type="predicted"/>
<evidence type="ECO:0000313" key="2">
    <source>
        <dbReference type="Proteomes" id="UP001066276"/>
    </source>
</evidence>
<name>A0AAV7TRP7_PLEWA</name>
<accession>A0AAV7TRP7</accession>